<dbReference type="PANTHER" id="PTHR12585">
    <property type="entry name" value="SCC1 / RAD21 FAMILY MEMBER"/>
    <property type="match status" value="1"/>
</dbReference>
<dbReference type="EMBL" id="KZ305054">
    <property type="protein sequence ID" value="PIA34542.1"/>
    <property type="molecule type" value="Genomic_DNA"/>
</dbReference>
<feature type="region of interest" description="Disordered" evidence="4">
    <location>
        <begin position="450"/>
        <end position="548"/>
    </location>
</feature>
<dbReference type="InParanoid" id="A0A2G5CTD9"/>
<evidence type="ECO:0000313" key="8">
    <source>
        <dbReference type="Proteomes" id="UP000230069"/>
    </source>
</evidence>
<feature type="domain" description="Rad21/Rec8-like protein N-terminal" evidence="6">
    <location>
        <begin position="1"/>
        <end position="89"/>
    </location>
</feature>
<evidence type="ECO:0000256" key="4">
    <source>
        <dbReference type="SAM" id="MobiDB-lite"/>
    </source>
</evidence>
<dbReference type="AlphaFoldDB" id="A0A2G5CTD9"/>
<evidence type="ECO:0000259" key="6">
    <source>
        <dbReference type="Pfam" id="PF04825"/>
    </source>
</evidence>
<dbReference type="GO" id="GO:0008278">
    <property type="term" value="C:cohesin complex"/>
    <property type="evidence" value="ECO:0007669"/>
    <property type="project" value="InterPro"/>
</dbReference>
<evidence type="ECO:0000259" key="5">
    <source>
        <dbReference type="Pfam" id="PF04824"/>
    </source>
</evidence>
<comment type="similarity">
    <text evidence="2">Belongs to the rad21 family.</text>
</comment>
<evidence type="ECO:0008006" key="9">
    <source>
        <dbReference type="Google" id="ProtNLM"/>
    </source>
</evidence>
<dbReference type="GO" id="GO:0051754">
    <property type="term" value="P:meiotic sister chromatid cohesion, centromeric"/>
    <property type="evidence" value="ECO:0007669"/>
    <property type="project" value="TreeGrafter"/>
</dbReference>
<dbReference type="SUPFAM" id="SSF46785">
    <property type="entry name" value="Winged helix' DNA-binding domain"/>
    <property type="match status" value="1"/>
</dbReference>
<dbReference type="InterPro" id="IPR006910">
    <property type="entry name" value="Rad21_Rec8_N"/>
</dbReference>
<dbReference type="InterPro" id="IPR039781">
    <property type="entry name" value="Rad21/Rec8-like"/>
</dbReference>
<dbReference type="InterPro" id="IPR036390">
    <property type="entry name" value="WH_DNA-bd_sf"/>
</dbReference>
<dbReference type="FunCoup" id="A0A2G5CTD9">
    <property type="interactions" value="2"/>
</dbReference>
<evidence type="ECO:0000313" key="7">
    <source>
        <dbReference type="EMBL" id="PIA34542.1"/>
    </source>
</evidence>
<name>A0A2G5CTD9_AQUCA</name>
<proteinExistence type="inferred from homology"/>
<feature type="domain" description="Rad21/Rec8-like protein C-terminal eukaryotic" evidence="5">
    <location>
        <begin position="574"/>
        <end position="627"/>
    </location>
</feature>
<keyword evidence="8" id="KW-1185">Reference proteome</keyword>
<evidence type="ECO:0000256" key="1">
    <source>
        <dbReference type="ARBA" id="ARBA00004123"/>
    </source>
</evidence>
<feature type="compositionally biased region" description="Low complexity" evidence="4">
    <location>
        <begin position="383"/>
        <end position="396"/>
    </location>
</feature>
<protein>
    <recommendedName>
        <fullName evidence="9">Rad21/Rec8-like protein N-terminal domain-containing protein</fullName>
    </recommendedName>
</protein>
<dbReference type="STRING" id="218851.A0A2G5CTD9"/>
<evidence type="ECO:0000256" key="2">
    <source>
        <dbReference type="ARBA" id="ARBA00009870"/>
    </source>
</evidence>
<dbReference type="CDD" id="cd21793">
    <property type="entry name" value="Rad21_Rec8_M_AtSYN1-like"/>
    <property type="match status" value="1"/>
</dbReference>
<feature type="region of interest" description="Disordered" evidence="4">
    <location>
        <begin position="382"/>
        <end position="405"/>
    </location>
</feature>
<dbReference type="InterPro" id="IPR023093">
    <property type="entry name" value="ScpA-like_C"/>
</dbReference>
<organism evidence="7 8">
    <name type="scientific">Aquilegia coerulea</name>
    <name type="common">Rocky mountain columbine</name>
    <dbReference type="NCBI Taxonomy" id="218851"/>
    <lineage>
        <taxon>Eukaryota</taxon>
        <taxon>Viridiplantae</taxon>
        <taxon>Streptophyta</taxon>
        <taxon>Embryophyta</taxon>
        <taxon>Tracheophyta</taxon>
        <taxon>Spermatophyta</taxon>
        <taxon>Magnoliopsida</taxon>
        <taxon>Ranunculales</taxon>
        <taxon>Ranunculaceae</taxon>
        <taxon>Thalictroideae</taxon>
        <taxon>Aquilegia</taxon>
    </lineage>
</organism>
<dbReference type="OrthoDB" id="10071381at2759"/>
<gene>
    <name evidence="7" type="ORF">AQUCO_03700076v1</name>
</gene>
<accession>A0A2G5CTD9</accession>
<feature type="compositionally biased region" description="Polar residues" evidence="4">
    <location>
        <begin position="450"/>
        <end position="466"/>
    </location>
</feature>
<dbReference type="GO" id="GO:0005634">
    <property type="term" value="C:nucleus"/>
    <property type="evidence" value="ECO:0007669"/>
    <property type="project" value="UniProtKB-SubCell"/>
</dbReference>
<evidence type="ECO:0000256" key="3">
    <source>
        <dbReference type="ARBA" id="ARBA00023242"/>
    </source>
</evidence>
<keyword evidence="3" id="KW-0539">Nucleus</keyword>
<dbReference type="GO" id="GO:0003682">
    <property type="term" value="F:chromatin binding"/>
    <property type="evidence" value="ECO:0007669"/>
    <property type="project" value="TreeGrafter"/>
</dbReference>
<sequence>MFYSHQLLARKAPLGQIWFNSQLLLLLVYVFKSYLMAATLHAKINRRKLDKLNIIKICEEILNPSVPMALRLSGILMGGVVIVYERKVELNEAWKIKPVADPTVLPKGKSQAKYAAVTLPDHVGDDTVNQSLNLSNTTTISFDAFQQPQSGEYFTMRLDRIDENDLSNRLPGDEDLFQDNHQADAANITLLDPFDSYQQAGPSLLDRFERFDIEGDDDTQMNFGTQEYSGIPSLIPSPPRQEVPPEQVDQMMHDLHPEPQNNQLSAEVREEVEQEQPNEQKPAIAKRRVRQKTRQAQMDYEQTIIPGPVYQNWLQNPSDIVARRGGKKKNIKPISLIKTAHLMELPPTSLLNGFSGLGTTKVHYPAPLLDLFMKCAQHQPPFASSSRRYSPQQSPAPLSPFAPPYDEGPLQFPVEDFLSGIGSNPKQVSIEKQMETLNLNNIEFPINDFNMMSTPGNSGGSNERSVPSSGSGNGPLPPEPVELPFERSSKKRPTLSRRSGSSGLDPVAEEDPRDLLERTPKLRRLSEDGPFGDHDALMETGPTQTQLPLLDHPIDKMTDVVRKHLKTHFDTPGNPAIESLDHLTSGMNRKRAALLFYQTCVLATHEFLKVKQAMPYGEILISKGIKM</sequence>
<feature type="region of interest" description="Disordered" evidence="4">
    <location>
        <begin position="266"/>
        <end position="294"/>
    </location>
</feature>
<comment type="subcellular location">
    <subcellularLocation>
        <location evidence="1">Nucleus</location>
    </subcellularLocation>
</comment>
<dbReference type="Pfam" id="PF04825">
    <property type="entry name" value="Rad21_Rec8_N"/>
    <property type="match status" value="1"/>
</dbReference>
<dbReference type="Pfam" id="PF04824">
    <property type="entry name" value="Rad21_Rec8"/>
    <property type="match status" value="1"/>
</dbReference>
<dbReference type="Proteomes" id="UP000230069">
    <property type="component" value="Unassembled WGS sequence"/>
</dbReference>
<dbReference type="PANTHER" id="PTHR12585:SF64">
    <property type="entry name" value="SISTER CHROMATID COHESION 1 PROTEIN 1"/>
    <property type="match status" value="1"/>
</dbReference>
<dbReference type="InterPro" id="IPR006909">
    <property type="entry name" value="Rad21/Rec8_C_eu"/>
</dbReference>
<dbReference type="Gene3D" id="1.10.10.580">
    <property type="entry name" value="Structural maintenance of chromosome 1. Chain E"/>
    <property type="match status" value="1"/>
</dbReference>
<feature type="compositionally biased region" description="Basic residues" evidence="4">
    <location>
        <begin position="284"/>
        <end position="293"/>
    </location>
</feature>
<feature type="compositionally biased region" description="Basic and acidic residues" evidence="4">
    <location>
        <begin position="513"/>
        <end position="537"/>
    </location>
</feature>
<reference evidence="7 8" key="1">
    <citation type="submission" date="2017-09" db="EMBL/GenBank/DDBJ databases">
        <title>WGS assembly of Aquilegia coerulea Goldsmith.</title>
        <authorList>
            <person name="Hodges S."/>
            <person name="Kramer E."/>
            <person name="Nordborg M."/>
            <person name="Tomkins J."/>
            <person name="Borevitz J."/>
            <person name="Derieg N."/>
            <person name="Yan J."/>
            <person name="Mihaltcheva S."/>
            <person name="Hayes R.D."/>
            <person name="Rokhsar D."/>
        </authorList>
    </citation>
    <scope>NUCLEOTIDE SEQUENCE [LARGE SCALE GENOMIC DNA]</scope>
    <source>
        <strain evidence="8">cv. Goldsmith</strain>
    </source>
</reference>